<dbReference type="InterPro" id="IPR015797">
    <property type="entry name" value="NUDIX_hydrolase-like_dom_sf"/>
</dbReference>
<dbReference type="InterPro" id="IPR049734">
    <property type="entry name" value="NudC-like_C"/>
</dbReference>
<dbReference type="InterPro" id="IPR000086">
    <property type="entry name" value="NUDIX_hydrolase_dom"/>
</dbReference>
<evidence type="ECO:0000256" key="1">
    <source>
        <dbReference type="ARBA" id="ARBA00001946"/>
    </source>
</evidence>
<evidence type="ECO:0000256" key="5">
    <source>
        <dbReference type="ARBA" id="ARBA00022723"/>
    </source>
</evidence>
<dbReference type="Gene3D" id="3.90.79.10">
    <property type="entry name" value="Nucleoside Triphosphate Pyrophosphohydrolase"/>
    <property type="match status" value="1"/>
</dbReference>
<dbReference type="KEGG" id="ndk:I601_0064"/>
<dbReference type="NCBIfam" id="NF001299">
    <property type="entry name" value="PRK00241.1"/>
    <property type="match status" value="1"/>
</dbReference>
<dbReference type="GO" id="GO:0019677">
    <property type="term" value="P:NAD+ catabolic process"/>
    <property type="evidence" value="ECO:0007669"/>
    <property type="project" value="TreeGrafter"/>
</dbReference>
<evidence type="ECO:0000256" key="8">
    <source>
        <dbReference type="ARBA" id="ARBA00023027"/>
    </source>
</evidence>
<dbReference type="PROSITE" id="PS51462">
    <property type="entry name" value="NUDIX"/>
    <property type="match status" value="1"/>
</dbReference>
<dbReference type="GO" id="GO:0035529">
    <property type="term" value="F:NADH pyrophosphatase activity"/>
    <property type="evidence" value="ECO:0007669"/>
    <property type="project" value="TreeGrafter"/>
</dbReference>
<protein>
    <recommendedName>
        <fullName evidence="4">NAD(+) diphosphatase</fullName>
        <ecNumber evidence="4">3.6.1.22</ecNumber>
    </recommendedName>
</protein>
<dbReference type="InterPro" id="IPR015375">
    <property type="entry name" value="NADH_PPase-like_N"/>
</dbReference>
<dbReference type="GO" id="GO:0110153">
    <property type="term" value="F:RNA NAD-cap (NMN-forming) hydrolase activity"/>
    <property type="evidence" value="ECO:0007669"/>
    <property type="project" value="RHEA"/>
</dbReference>
<dbReference type="Proteomes" id="UP000077868">
    <property type="component" value="Chromosome"/>
</dbReference>
<comment type="similarity">
    <text evidence="3">Belongs to the Nudix hydrolase family. NudC subfamily.</text>
</comment>
<dbReference type="STRING" id="1300347.I601_0064"/>
<comment type="cofactor">
    <cofactor evidence="2">
        <name>Zn(2+)</name>
        <dbReference type="ChEBI" id="CHEBI:29105"/>
    </cofactor>
</comment>
<sequence length="302" mass="33332">MSFPHEQMSADPHDRSAWHRTDDAWLDERWADPDSRVLVVSGTRIRPRDGRVDWVPPAEAPEGLRVLLGEWHGHAWFAVVTGADVSRSGDGWMPLRGLLPSLADDALAYAPLVFHALGLAEWLFVTRFCPRCAGALEPRKSGHELVCIQCGTSQFPRTDPAVIMVVTAGEPGSDDERCLLGRQSIWLEGRFSTLAGFCEPGESLEDAVRREVLEETGVHVGDVTYFGNQPWPLPGSLMVGFSALATSTEIQVDHDELEDARWFTRAEMREQAEAGTLVLPGGVSISRSLVEHWYGGPLPGQW</sequence>
<dbReference type="SUPFAM" id="SSF55811">
    <property type="entry name" value="Nudix"/>
    <property type="match status" value="1"/>
</dbReference>
<dbReference type="RefSeq" id="WP_084526951.1">
    <property type="nucleotide sequence ID" value="NZ_CP015079.1"/>
</dbReference>
<evidence type="ECO:0000256" key="2">
    <source>
        <dbReference type="ARBA" id="ARBA00001947"/>
    </source>
</evidence>
<keyword evidence="12" id="KW-1185">Reference proteome</keyword>
<dbReference type="InterPro" id="IPR050241">
    <property type="entry name" value="NAD-cap_RNA_hydrolase_NudC"/>
</dbReference>
<name>A0A1A9GE40_9ACTN</name>
<dbReference type="CDD" id="cd03429">
    <property type="entry name" value="NUDIX_NADH_pyrophosphatase_Nudt13"/>
    <property type="match status" value="1"/>
</dbReference>
<gene>
    <name evidence="11" type="primary">nudC</name>
    <name evidence="11" type="ORF">I601_0064</name>
</gene>
<comment type="cofactor">
    <cofactor evidence="1">
        <name>Mg(2+)</name>
        <dbReference type="ChEBI" id="CHEBI:18420"/>
    </cofactor>
</comment>
<keyword evidence="6 11" id="KW-0378">Hydrolase</keyword>
<dbReference type="InterPro" id="IPR020084">
    <property type="entry name" value="NUDIX_hydrolase_CS"/>
</dbReference>
<keyword evidence="5" id="KW-0479">Metal-binding</keyword>
<dbReference type="GO" id="GO:0005829">
    <property type="term" value="C:cytosol"/>
    <property type="evidence" value="ECO:0007669"/>
    <property type="project" value="TreeGrafter"/>
</dbReference>
<dbReference type="Pfam" id="PF00293">
    <property type="entry name" value="NUDIX"/>
    <property type="match status" value="1"/>
</dbReference>
<dbReference type="OrthoDB" id="9791656at2"/>
<evidence type="ECO:0000256" key="3">
    <source>
        <dbReference type="ARBA" id="ARBA00009595"/>
    </source>
</evidence>
<dbReference type="AlphaFoldDB" id="A0A1A9GE40"/>
<proteinExistence type="inferred from homology"/>
<reference evidence="11 12" key="1">
    <citation type="submission" date="2016-03" db="EMBL/GenBank/DDBJ databases">
        <title>Complete genome sequence of a soil Actinobacterium, Nocardioides dokdonensis FR1436.</title>
        <authorList>
            <person name="Kwon S.-K."/>
            <person name="Kim K."/>
            <person name="Kim J.F."/>
        </authorList>
    </citation>
    <scope>NUCLEOTIDE SEQUENCE [LARGE SCALE GENOMIC DNA]</scope>
    <source>
        <strain evidence="11 12">FR1436</strain>
    </source>
</reference>
<dbReference type="GO" id="GO:0046872">
    <property type="term" value="F:metal ion binding"/>
    <property type="evidence" value="ECO:0007669"/>
    <property type="project" value="UniProtKB-KW"/>
</dbReference>
<dbReference type="PATRIC" id="fig|1300347.3.peg.65"/>
<organism evidence="11 12">
    <name type="scientific">Nocardioides dokdonensis FR1436</name>
    <dbReference type="NCBI Taxonomy" id="1300347"/>
    <lineage>
        <taxon>Bacteria</taxon>
        <taxon>Bacillati</taxon>
        <taxon>Actinomycetota</taxon>
        <taxon>Actinomycetes</taxon>
        <taxon>Propionibacteriales</taxon>
        <taxon>Nocardioidaceae</taxon>
        <taxon>Nocardioides</taxon>
    </lineage>
</organism>
<evidence type="ECO:0000313" key="12">
    <source>
        <dbReference type="Proteomes" id="UP000077868"/>
    </source>
</evidence>
<dbReference type="PANTHER" id="PTHR42904:SF6">
    <property type="entry name" value="NAD-CAPPED RNA HYDROLASE NUDT12"/>
    <property type="match status" value="1"/>
</dbReference>
<dbReference type="Pfam" id="PF09296">
    <property type="entry name" value="NUDIX-like"/>
    <property type="match status" value="1"/>
</dbReference>
<dbReference type="EMBL" id="CP015079">
    <property type="protein sequence ID" value="ANH36518.1"/>
    <property type="molecule type" value="Genomic_DNA"/>
</dbReference>
<dbReference type="GO" id="GO:0006742">
    <property type="term" value="P:NADP+ catabolic process"/>
    <property type="evidence" value="ECO:0007669"/>
    <property type="project" value="TreeGrafter"/>
</dbReference>
<keyword evidence="7" id="KW-0460">Magnesium</keyword>
<dbReference type="Gene3D" id="3.90.79.20">
    <property type="match status" value="1"/>
</dbReference>
<feature type="domain" description="Nudix hydrolase" evidence="10">
    <location>
        <begin position="156"/>
        <end position="291"/>
    </location>
</feature>
<dbReference type="InterPro" id="IPR015376">
    <property type="entry name" value="Znr_NADH_PPase"/>
</dbReference>
<evidence type="ECO:0000259" key="10">
    <source>
        <dbReference type="PROSITE" id="PS51462"/>
    </source>
</evidence>
<dbReference type="PROSITE" id="PS00893">
    <property type="entry name" value="NUDIX_BOX"/>
    <property type="match status" value="1"/>
</dbReference>
<evidence type="ECO:0000256" key="4">
    <source>
        <dbReference type="ARBA" id="ARBA00012381"/>
    </source>
</evidence>
<comment type="catalytic activity">
    <reaction evidence="9">
        <text>a 5'-end NAD(+)-phospho-ribonucleoside in mRNA + H2O = a 5'-end phospho-adenosine-phospho-ribonucleoside in mRNA + beta-nicotinamide D-ribonucleotide + 2 H(+)</text>
        <dbReference type="Rhea" id="RHEA:60876"/>
        <dbReference type="Rhea" id="RHEA-COMP:15698"/>
        <dbReference type="Rhea" id="RHEA-COMP:15719"/>
        <dbReference type="ChEBI" id="CHEBI:14649"/>
        <dbReference type="ChEBI" id="CHEBI:15377"/>
        <dbReference type="ChEBI" id="CHEBI:15378"/>
        <dbReference type="ChEBI" id="CHEBI:144029"/>
        <dbReference type="ChEBI" id="CHEBI:144051"/>
    </reaction>
    <physiologicalReaction direction="left-to-right" evidence="9">
        <dbReference type="Rhea" id="RHEA:60877"/>
    </physiologicalReaction>
</comment>
<dbReference type="Pfam" id="PF09297">
    <property type="entry name" value="Zn_ribbon_NUD"/>
    <property type="match status" value="1"/>
</dbReference>
<evidence type="ECO:0000256" key="6">
    <source>
        <dbReference type="ARBA" id="ARBA00022801"/>
    </source>
</evidence>
<keyword evidence="8" id="KW-0520">NAD</keyword>
<evidence type="ECO:0000256" key="7">
    <source>
        <dbReference type="ARBA" id="ARBA00022842"/>
    </source>
</evidence>
<dbReference type="EC" id="3.6.1.22" evidence="4"/>
<accession>A0A1A9GE40</accession>
<evidence type="ECO:0000256" key="9">
    <source>
        <dbReference type="ARBA" id="ARBA00023679"/>
    </source>
</evidence>
<evidence type="ECO:0000313" key="11">
    <source>
        <dbReference type="EMBL" id="ANH36518.1"/>
    </source>
</evidence>
<dbReference type="PANTHER" id="PTHR42904">
    <property type="entry name" value="NUDIX HYDROLASE, NUDC SUBFAMILY"/>
    <property type="match status" value="1"/>
</dbReference>